<dbReference type="Proteomes" id="UP001341281">
    <property type="component" value="Chromosome 01"/>
</dbReference>
<reference evidence="2 3" key="1">
    <citation type="submission" date="2024-02" db="EMBL/GenBank/DDBJ databases">
        <title>High-quality chromosome-scale genome assembly of Pensacola bahiagrass (Paspalum notatum Flugge var. saurae).</title>
        <authorList>
            <person name="Vega J.M."/>
            <person name="Podio M."/>
            <person name="Orjuela J."/>
            <person name="Siena L.A."/>
            <person name="Pessino S.C."/>
            <person name="Combes M.C."/>
            <person name="Mariac C."/>
            <person name="Albertini E."/>
            <person name="Pupilli F."/>
            <person name="Ortiz J.P.A."/>
            <person name="Leblanc O."/>
        </authorList>
    </citation>
    <scope>NUCLEOTIDE SEQUENCE [LARGE SCALE GENOMIC DNA]</scope>
    <source>
        <strain evidence="2">R1</strain>
        <tissue evidence="2">Leaf</tissue>
    </source>
</reference>
<sequence length="82" mass="9298">MVVPSLNRPRQGKQIDAPQGRPTMNQAAWPLNPPICHFIDPHHKETQVQSNPTARPSIQCIQRPKMNQVTDPQHQQSEGRAM</sequence>
<evidence type="ECO:0000256" key="1">
    <source>
        <dbReference type="SAM" id="MobiDB-lite"/>
    </source>
</evidence>
<organism evidence="2 3">
    <name type="scientific">Paspalum notatum var. saurae</name>
    <dbReference type="NCBI Taxonomy" id="547442"/>
    <lineage>
        <taxon>Eukaryota</taxon>
        <taxon>Viridiplantae</taxon>
        <taxon>Streptophyta</taxon>
        <taxon>Embryophyta</taxon>
        <taxon>Tracheophyta</taxon>
        <taxon>Spermatophyta</taxon>
        <taxon>Magnoliopsida</taxon>
        <taxon>Liliopsida</taxon>
        <taxon>Poales</taxon>
        <taxon>Poaceae</taxon>
        <taxon>PACMAD clade</taxon>
        <taxon>Panicoideae</taxon>
        <taxon>Andropogonodae</taxon>
        <taxon>Paspaleae</taxon>
        <taxon>Paspalinae</taxon>
        <taxon>Paspalum</taxon>
    </lineage>
</organism>
<feature type="compositionally biased region" description="Polar residues" evidence="1">
    <location>
        <begin position="47"/>
        <end position="82"/>
    </location>
</feature>
<gene>
    <name evidence="2" type="ORF">U9M48_003220</name>
</gene>
<dbReference type="AlphaFoldDB" id="A0AAQ3PSH2"/>
<accession>A0AAQ3PSH2</accession>
<feature type="region of interest" description="Disordered" evidence="1">
    <location>
        <begin position="1"/>
        <end position="28"/>
    </location>
</feature>
<keyword evidence="3" id="KW-1185">Reference proteome</keyword>
<name>A0AAQ3PSH2_PASNO</name>
<feature type="region of interest" description="Disordered" evidence="1">
    <location>
        <begin position="41"/>
        <end position="82"/>
    </location>
</feature>
<evidence type="ECO:0000313" key="2">
    <source>
        <dbReference type="EMBL" id="WVZ52132.1"/>
    </source>
</evidence>
<dbReference type="EMBL" id="CP144745">
    <property type="protein sequence ID" value="WVZ52132.1"/>
    <property type="molecule type" value="Genomic_DNA"/>
</dbReference>
<protein>
    <submittedName>
        <fullName evidence="2">Uncharacterized protein</fullName>
    </submittedName>
</protein>
<proteinExistence type="predicted"/>
<evidence type="ECO:0000313" key="3">
    <source>
        <dbReference type="Proteomes" id="UP001341281"/>
    </source>
</evidence>